<accession>A0AA36HXK9</accession>
<dbReference type="NCBIfam" id="TIGR01383">
    <property type="entry name" value="not_thiJ"/>
    <property type="match status" value="1"/>
</dbReference>
<dbReference type="GO" id="GO:0005737">
    <property type="term" value="C:cytoplasm"/>
    <property type="evidence" value="ECO:0007669"/>
    <property type="project" value="TreeGrafter"/>
</dbReference>
<organism evidence="3 4">
    <name type="scientific">Effrenium voratum</name>
    <dbReference type="NCBI Taxonomy" id="2562239"/>
    <lineage>
        <taxon>Eukaryota</taxon>
        <taxon>Sar</taxon>
        <taxon>Alveolata</taxon>
        <taxon>Dinophyceae</taxon>
        <taxon>Suessiales</taxon>
        <taxon>Symbiodiniaceae</taxon>
        <taxon>Effrenium</taxon>
    </lineage>
</organism>
<dbReference type="InterPro" id="IPR006287">
    <property type="entry name" value="DJ-1"/>
</dbReference>
<keyword evidence="4" id="KW-1185">Reference proteome</keyword>
<dbReference type="PANTHER" id="PTHR48094:SF12">
    <property type="entry name" value="PARKINSON DISEASE PROTEIN 7 HOMOLOG"/>
    <property type="match status" value="1"/>
</dbReference>
<dbReference type="Gene3D" id="3.40.50.880">
    <property type="match status" value="1"/>
</dbReference>
<feature type="domain" description="DJ-1/PfpI" evidence="2">
    <location>
        <begin position="27"/>
        <end position="180"/>
    </location>
</feature>
<reference evidence="3" key="1">
    <citation type="submission" date="2023-08" db="EMBL/GenBank/DDBJ databases">
        <authorList>
            <person name="Chen Y."/>
            <person name="Shah S."/>
            <person name="Dougan E. K."/>
            <person name="Thang M."/>
            <person name="Chan C."/>
        </authorList>
    </citation>
    <scope>NUCLEOTIDE SEQUENCE</scope>
</reference>
<dbReference type="PANTHER" id="PTHR48094">
    <property type="entry name" value="PROTEIN/NUCLEIC ACID DEGLYCASE DJ-1-RELATED"/>
    <property type="match status" value="1"/>
</dbReference>
<dbReference type="EMBL" id="CAUJNA010000447">
    <property type="protein sequence ID" value="CAJ1377202.1"/>
    <property type="molecule type" value="Genomic_DNA"/>
</dbReference>
<dbReference type="FunFam" id="3.40.50.880:FF:000015">
    <property type="entry name" value="Protein DJ-1 homolog C"/>
    <property type="match status" value="1"/>
</dbReference>
<dbReference type="InterPro" id="IPR050325">
    <property type="entry name" value="Prot/Nucl_acid_deglycase"/>
</dbReference>
<dbReference type="AlphaFoldDB" id="A0AA36HXK9"/>
<dbReference type="SUPFAM" id="SSF52317">
    <property type="entry name" value="Class I glutamine amidotransferase-like"/>
    <property type="match status" value="1"/>
</dbReference>
<dbReference type="GO" id="GO:1903189">
    <property type="term" value="P:glyoxal metabolic process"/>
    <property type="evidence" value="ECO:0007669"/>
    <property type="project" value="TreeGrafter"/>
</dbReference>
<comment type="caution">
    <text evidence="3">The sequence shown here is derived from an EMBL/GenBank/DDBJ whole genome shotgun (WGS) entry which is preliminary data.</text>
</comment>
<protein>
    <recommendedName>
        <fullName evidence="2">DJ-1/PfpI domain-containing protein</fullName>
    </recommendedName>
</protein>
<dbReference type="Pfam" id="PF01965">
    <property type="entry name" value="DJ-1_PfpI"/>
    <property type="match status" value="1"/>
</dbReference>
<dbReference type="InterPro" id="IPR029062">
    <property type="entry name" value="Class_I_gatase-like"/>
</dbReference>
<proteinExistence type="predicted"/>
<name>A0AA36HXK9_9DINO</name>
<dbReference type="CDD" id="cd03135">
    <property type="entry name" value="GATase1_DJ-1"/>
    <property type="match status" value="1"/>
</dbReference>
<sequence length="200" mass="21192">MGYDSVMNFEDGSHLKSSSSFENSLNKEIETSCITDTLVRCGCEVVTASVMPGGLQVTMSRGLQVVANCAIEDCKGQDWDAIALPGGMPGAEHLRDSAVLVELLKEQASKGKISAAVCASPAVVFGTHGLLPEKATCYPNPKFKEIVGEKWQDARAVMDGQVVTSQGPGTSIHFALKIAEPLCGKDKVLEVAQAMLVDYA</sequence>
<keyword evidence="1" id="KW-0677">Repeat</keyword>
<dbReference type="Proteomes" id="UP001178507">
    <property type="component" value="Unassembled WGS sequence"/>
</dbReference>
<evidence type="ECO:0000259" key="2">
    <source>
        <dbReference type="Pfam" id="PF01965"/>
    </source>
</evidence>
<evidence type="ECO:0000313" key="4">
    <source>
        <dbReference type="Proteomes" id="UP001178507"/>
    </source>
</evidence>
<evidence type="ECO:0000256" key="1">
    <source>
        <dbReference type="ARBA" id="ARBA00022737"/>
    </source>
</evidence>
<dbReference type="InterPro" id="IPR002818">
    <property type="entry name" value="DJ-1/PfpI"/>
</dbReference>
<evidence type="ECO:0000313" key="3">
    <source>
        <dbReference type="EMBL" id="CAJ1377202.1"/>
    </source>
</evidence>
<gene>
    <name evidence="3" type="ORF">EVOR1521_LOCUS6064</name>
</gene>